<accession>A0A1H9V2N6</accession>
<dbReference type="AlphaFoldDB" id="A0A1H9V2N6"/>
<dbReference type="InterPro" id="IPR050483">
    <property type="entry name" value="CoA-transferase_III_domain"/>
</dbReference>
<proteinExistence type="predicted"/>
<sequence length="406" mass="44460">MSDGLNSAGNNPQALEDICVLDLTRVVAGPYGGSILGDFGAKVIKIEVPGKGDDARGYGPYKNGESVYYANLNRNKKGITLNLKSEKGKEIFKKLVAKADVVLENFRPGVMDKLGLGYDVLKEINPGLIYAACSGFGSYGRYSQRPGYDIISQGMGGLMSITGCPGGEPTRSGNAMGDMLGGMNMIMGVLMALHARQRTGKGQRVDVSLVDSVVASLENAYIRYFDSGQIPVRSGNAYASIAPYDTYHARDGFVVIACGNQKLYEKFCRLIGREDMITDERFLTVPLRVQNNLIQKAEIEKWTMDKSVNDIVDIILGAGIPAGPIYDVRNITEDQHIASDREMFIDIEHPVIGHMKVNGNPIKLMDMMPRINYPAPTLGQDNDMVFGDILGMDEDQIRELKQQKVI</sequence>
<dbReference type="InterPro" id="IPR003673">
    <property type="entry name" value="CoA-Trfase_fam_III"/>
</dbReference>
<evidence type="ECO:0000313" key="2">
    <source>
        <dbReference type="EMBL" id="SES16090.1"/>
    </source>
</evidence>
<name>A0A1H9V2N6_BUTFI</name>
<keyword evidence="1 2" id="KW-0808">Transferase</keyword>
<evidence type="ECO:0000256" key="1">
    <source>
        <dbReference type="ARBA" id="ARBA00022679"/>
    </source>
</evidence>
<dbReference type="PANTHER" id="PTHR48207:SF3">
    <property type="entry name" value="SUCCINATE--HYDROXYMETHYLGLUTARATE COA-TRANSFERASE"/>
    <property type="match status" value="1"/>
</dbReference>
<protein>
    <submittedName>
        <fullName evidence="2">Formyl-CoA transferase</fullName>
    </submittedName>
</protein>
<evidence type="ECO:0000313" key="3">
    <source>
        <dbReference type="Proteomes" id="UP000182584"/>
    </source>
</evidence>
<dbReference type="SUPFAM" id="SSF89796">
    <property type="entry name" value="CoA-transferase family III (CaiB/BaiF)"/>
    <property type="match status" value="1"/>
</dbReference>
<dbReference type="OrthoDB" id="9797653at2"/>
<dbReference type="Gene3D" id="3.40.50.10540">
    <property type="entry name" value="Crotonobetainyl-coa:carnitine coa-transferase, domain 1"/>
    <property type="match status" value="1"/>
</dbReference>
<dbReference type="PANTHER" id="PTHR48207">
    <property type="entry name" value="SUCCINATE--HYDROXYMETHYLGLUTARATE COA-TRANSFERASE"/>
    <property type="match status" value="1"/>
</dbReference>
<dbReference type="Pfam" id="PF02515">
    <property type="entry name" value="CoA_transf_3"/>
    <property type="match status" value="1"/>
</dbReference>
<dbReference type="Gene3D" id="3.30.1540.10">
    <property type="entry name" value="formyl-coa transferase, domain 3"/>
    <property type="match status" value="1"/>
</dbReference>
<organism evidence="2 3">
    <name type="scientific">Butyrivibrio fibrisolvens</name>
    <dbReference type="NCBI Taxonomy" id="831"/>
    <lineage>
        <taxon>Bacteria</taxon>
        <taxon>Bacillati</taxon>
        <taxon>Bacillota</taxon>
        <taxon>Clostridia</taxon>
        <taxon>Lachnospirales</taxon>
        <taxon>Lachnospiraceae</taxon>
        <taxon>Butyrivibrio</taxon>
    </lineage>
</organism>
<dbReference type="RefSeq" id="WP_074757385.1">
    <property type="nucleotide sequence ID" value="NZ_FOGJ01000021.1"/>
</dbReference>
<dbReference type="EMBL" id="FOGJ01000021">
    <property type="protein sequence ID" value="SES16090.1"/>
    <property type="molecule type" value="Genomic_DNA"/>
</dbReference>
<gene>
    <name evidence="2" type="ORF">SAMN04487884_12111</name>
</gene>
<reference evidence="2 3" key="1">
    <citation type="submission" date="2016-10" db="EMBL/GenBank/DDBJ databases">
        <authorList>
            <person name="de Groot N.N."/>
        </authorList>
    </citation>
    <scope>NUCLEOTIDE SEQUENCE [LARGE SCALE GENOMIC DNA]</scope>
    <source>
        <strain evidence="2 3">AR40</strain>
    </source>
</reference>
<dbReference type="InterPro" id="IPR023606">
    <property type="entry name" value="CoA-Trfase_III_dom_1_sf"/>
</dbReference>
<dbReference type="Proteomes" id="UP000182584">
    <property type="component" value="Unassembled WGS sequence"/>
</dbReference>
<dbReference type="InterPro" id="IPR044855">
    <property type="entry name" value="CoA-Trfase_III_dom3_sf"/>
</dbReference>
<dbReference type="GO" id="GO:0008410">
    <property type="term" value="F:CoA-transferase activity"/>
    <property type="evidence" value="ECO:0007669"/>
    <property type="project" value="TreeGrafter"/>
</dbReference>